<dbReference type="CDD" id="cd01189">
    <property type="entry name" value="INT_ICEBs1_C_like"/>
    <property type="match status" value="1"/>
</dbReference>
<dbReference type="PANTHER" id="PTHR30349">
    <property type="entry name" value="PHAGE INTEGRASE-RELATED"/>
    <property type="match status" value="1"/>
</dbReference>
<dbReference type="GO" id="GO:0006310">
    <property type="term" value="P:DNA recombination"/>
    <property type="evidence" value="ECO:0007669"/>
    <property type="project" value="UniProtKB-KW"/>
</dbReference>
<dbReference type="InterPro" id="IPR002104">
    <property type="entry name" value="Integrase_catalytic"/>
</dbReference>
<keyword evidence="8" id="KW-1185">Reference proteome</keyword>
<dbReference type="AlphaFoldDB" id="A0A919LFN8"/>
<evidence type="ECO:0000313" key="7">
    <source>
        <dbReference type="EMBL" id="GHI89870.1"/>
    </source>
</evidence>
<organism evidence="7 8">
    <name type="scientific">Streptomyces xanthophaeus</name>
    <dbReference type="NCBI Taxonomy" id="67385"/>
    <lineage>
        <taxon>Bacteria</taxon>
        <taxon>Bacillati</taxon>
        <taxon>Actinomycetota</taxon>
        <taxon>Actinomycetes</taxon>
        <taxon>Kitasatosporales</taxon>
        <taxon>Streptomycetaceae</taxon>
        <taxon>Streptomyces</taxon>
    </lineage>
</organism>
<dbReference type="InterPro" id="IPR011010">
    <property type="entry name" value="DNA_brk_join_enz"/>
</dbReference>
<evidence type="ECO:0000256" key="1">
    <source>
        <dbReference type="ARBA" id="ARBA00023125"/>
    </source>
</evidence>
<dbReference type="GO" id="GO:0015074">
    <property type="term" value="P:DNA integration"/>
    <property type="evidence" value="ECO:0007669"/>
    <property type="project" value="UniProtKB-KW"/>
</dbReference>
<feature type="region of interest" description="Disordered" evidence="4">
    <location>
        <begin position="371"/>
        <end position="390"/>
    </location>
</feature>
<dbReference type="InterPro" id="IPR010998">
    <property type="entry name" value="Integrase_recombinase_N"/>
</dbReference>
<comment type="caution">
    <text evidence="7">The sequence shown here is derived from an EMBL/GenBank/DDBJ whole genome shotgun (WGS) entry which is preliminary data.</text>
</comment>
<dbReference type="InterPro" id="IPR050090">
    <property type="entry name" value="Tyrosine_recombinase_XerCD"/>
</dbReference>
<dbReference type="Pfam" id="PF12307">
    <property type="entry name" value="DUF3631"/>
    <property type="match status" value="1"/>
</dbReference>
<accession>A0A919LFN8</accession>
<feature type="region of interest" description="Disordered" evidence="4">
    <location>
        <begin position="401"/>
        <end position="430"/>
    </location>
</feature>
<evidence type="ECO:0000256" key="4">
    <source>
        <dbReference type="SAM" id="MobiDB-lite"/>
    </source>
</evidence>
<keyword evidence="2" id="KW-0233">DNA recombination</keyword>
<proteinExistence type="predicted"/>
<reference evidence="7" key="1">
    <citation type="submission" date="2020-09" db="EMBL/GenBank/DDBJ databases">
        <title>Whole genome shotgun sequence of Streptomyces xanthophaeus NBRC 12829.</title>
        <authorList>
            <person name="Komaki H."/>
            <person name="Tamura T."/>
        </authorList>
    </citation>
    <scope>NUCLEOTIDE SEQUENCE</scope>
    <source>
        <strain evidence="7">NBRC 12829</strain>
    </source>
</reference>
<dbReference type="PROSITE" id="PS51900">
    <property type="entry name" value="CB"/>
    <property type="match status" value="1"/>
</dbReference>
<feature type="region of interest" description="Disordered" evidence="4">
    <location>
        <begin position="461"/>
        <end position="553"/>
    </location>
</feature>
<dbReference type="Pfam" id="PF00589">
    <property type="entry name" value="Phage_integrase"/>
    <property type="match status" value="1"/>
</dbReference>
<evidence type="ECO:0000256" key="3">
    <source>
        <dbReference type="PROSITE-ProRule" id="PRU01248"/>
    </source>
</evidence>
<evidence type="ECO:0000256" key="2">
    <source>
        <dbReference type="ARBA" id="ARBA00023172"/>
    </source>
</evidence>
<dbReference type="Gene3D" id="1.10.150.130">
    <property type="match status" value="1"/>
</dbReference>
<feature type="domain" description="Tyr recombinase" evidence="5">
    <location>
        <begin position="710"/>
        <end position="905"/>
    </location>
</feature>
<evidence type="ECO:0000313" key="8">
    <source>
        <dbReference type="Proteomes" id="UP000600026"/>
    </source>
</evidence>
<dbReference type="EMBL" id="BNEE01000006">
    <property type="protein sequence ID" value="GHI89870.1"/>
    <property type="molecule type" value="Genomic_DNA"/>
</dbReference>
<protein>
    <recommendedName>
        <fullName evidence="9">Integrase</fullName>
    </recommendedName>
</protein>
<feature type="compositionally biased region" description="Pro residues" evidence="4">
    <location>
        <begin position="408"/>
        <end position="417"/>
    </location>
</feature>
<gene>
    <name evidence="7" type="ORF">Sxan_72340</name>
</gene>
<evidence type="ECO:0000259" key="6">
    <source>
        <dbReference type="PROSITE" id="PS51900"/>
    </source>
</evidence>
<dbReference type="SUPFAM" id="SSF56349">
    <property type="entry name" value="DNA breaking-rejoining enzymes"/>
    <property type="match status" value="1"/>
</dbReference>
<sequence length="918" mass="101886">MPNTLATPAEPIDGAALLDDVEAFHRRFNVFPHEAAYVAVTLWDAHAHLLDCFEATPRLAFLSPEPGSGKSRALEIVETLTPRAETTVNASSNSLFRLVDAPEGRPTLLFDEIDTVFGPKAGDNEPVRGFLNTGYRRIGGMHRCVGDGSNQVVQKFSSYCAVAMAGLGSLPDTILTRSVIIRMRRRAPNEKCEPYRQRTDEKVGHALRDRLATWADSVREQLSGAWPVLPEGVVDRPADVWEPLLAVAEAAGGTWPERARAACLELVNAAHDSDEASLGIRLLTDLRDKVFCGADRMPTAVILEQLLGMDDGPWSDLNDKPITSRTLAKMLGQYVTPKNKPIKPQSVRTASGTPKGYLADDLADAWTRYCPLPPESPQHPQRPQHRRSAVVSLWREPLTASATALRNPPRPPPPPAPDASRLGAATSAGVAAPIRNKTRIRNRSGLLTCAVAVLRLLRIPQGEGRHPAPGGRIEFGPAHHTPGADRARGHGGAAAQPLHRLQPDPLPRPPELHRGTFPTHPRRQRSGLPANQVGGSSLMARKRNPNGAGSIWERSDGRYEARVYVPQPDGTRSRKTVYGKTWAECDAKRQELVLRDRQGIPTPTRSAKLSEWLPFWLETFVKNDRKKTTYAKYETHVRLYLIPNLGSKRLETLGVPDVRRMLAAVTAQASAATAKESHRVLRSALTAANREELISRNVVMLVPAPRVVQRELKPWDLDETLTFLEASRHDPLYAAFVLAVALGLRRGEILGLRWSDIDLERRTLTVRNQIPRVQKELYADSTKNRRTRAIPIPRMCVAPLRWQRMRQAALRAAAKEWEESDYVFTTRSGHPVEPRNLSRSFERIGLDAGLPRIRLHDARHGCATLLFAAGVPPRVVMEILGHSQIAVTMNIYTHVTDGSRREAMGHMDRLLRRRRPAE</sequence>
<dbReference type="Proteomes" id="UP000600026">
    <property type="component" value="Unassembled WGS sequence"/>
</dbReference>
<keyword evidence="1 3" id="KW-0238">DNA-binding</keyword>
<feature type="domain" description="Core-binding (CB)" evidence="6">
    <location>
        <begin position="607"/>
        <end position="689"/>
    </location>
</feature>
<dbReference type="PANTHER" id="PTHR30349:SF91">
    <property type="entry name" value="INTA PROTEIN"/>
    <property type="match status" value="1"/>
</dbReference>
<evidence type="ECO:0008006" key="9">
    <source>
        <dbReference type="Google" id="ProtNLM"/>
    </source>
</evidence>
<dbReference type="GO" id="GO:0003677">
    <property type="term" value="F:DNA binding"/>
    <property type="evidence" value="ECO:0007669"/>
    <property type="project" value="UniProtKB-UniRule"/>
</dbReference>
<dbReference type="Gene3D" id="1.10.443.10">
    <property type="entry name" value="Intergrase catalytic core"/>
    <property type="match status" value="1"/>
</dbReference>
<dbReference type="InterPro" id="IPR022081">
    <property type="entry name" value="DUF3631"/>
</dbReference>
<dbReference type="InterPro" id="IPR044068">
    <property type="entry name" value="CB"/>
</dbReference>
<dbReference type="InterPro" id="IPR013762">
    <property type="entry name" value="Integrase-like_cat_sf"/>
</dbReference>
<name>A0A919LFN8_9ACTN</name>
<evidence type="ECO:0000259" key="5">
    <source>
        <dbReference type="PROSITE" id="PS51898"/>
    </source>
</evidence>
<dbReference type="PROSITE" id="PS51898">
    <property type="entry name" value="TYR_RECOMBINASE"/>
    <property type="match status" value="1"/>
</dbReference>